<gene>
    <name evidence="2" type="ORF">T4D_6001</name>
</gene>
<reference evidence="2 3" key="1">
    <citation type="submission" date="2015-01" db="EMBL/GenBank/DDBJ databases">
        <title>Evolution of Trichinella species and genotypes.</title>
        <authorList>
            <person name="Korhonen P.K."/>
            <person name="Edoardo P."/>
            <person name="Giuseppe L.R."/>
            <person name="Gasser R.B."/>
        </authorList>
    </citation>
    <scope>NUCLEOTIDE SEQUENCE [LARGE SCALE GENOMIC DNA]</scope>
    <source>
        <strain evidence="2">ISS470</strain>
    </source>
</reference>
<dbReference type="EMBL" id="JYDT01000048">
    <property type="protein sequence ID" value="KRY87914.1"/>
    <property type="molecule type" value="Genomic_DNA"/>
</dbReference>
<evidence type="ECO:0000313" key="2">
    <source>
        <dbReference type="EMBL" id="KRY87914.1"/>
    </source>
</evidence>
<dbReference type="AlphaFoldDB" id="A0A0V1FPG0"/>
<evidence type="ECO:0000256" key="1">
    <source>
        <dbReference type="SAM" id="MobiDB-lite"/>
    </source>
</evidence>
<organism evidence="2 3">
    <name type="scientific">Trichinella pseudospiralis</name>
    <name type="common">Parasitic roundworm</name>
    <dbReference type="NCBI Taxonomy" id="6337"/>
    <lineage>
        <taxon>Eukaryota</taxon>
        <taxon>Metazoa</taxon>
        <taxon>Ecdysozoa</taxon>
        <taxon>Nematoda</taxon>
        <taxon>Enoplea</taxon>
        <taxon>Dorylaimia</taxon>
        <taxon>Trichinellida</taxon>
        <taxon>Trichinellidae</taxon>
        <taxon>Trichinella</taxon>
    </lineage>
</organism>
<dbReference type="Proteomes" id="UP000054995">
    <property type="component" value="Unassembled WGS sequence"/>
</dbReference>
<protein>
    <submittedName>
        <fullName evidence="2">Uncharacterized protein</fullName>
    </submittedName>
</protein>
<accession>A0A0V1FPG0</accession>
<name>A0A0V1FPG0_TRIPS</name>
<comment type="caution">
    <text evidence="2">The sequence shown here is derived from an EMBL/GenBank/DDBJ whole genome shotgun (WGS) entry which is preliminary data.</text>
</comment>
<evidence type="ECO:0000313" key="3">
    <source>
        <dbReference type="Proteomes" id="UP000054995"/>
    </source>
</evidence>
<keyword evidence="3" id="KW-1185">Reference proteome</keyword>
<sequence length="65" mass="7290">MVLSNIKKMTWCNYLGTADLPIFKKMKLSRNAVKEDENIDVNVSDEPNEGPSHSEAYSCLTDGLK</sequence>
<proteinExistence type="predicted"/>
<feature type="region of interest" description="Disordered" evidence="1">
    <location>
        <begin position="39"/>
        <end position="65"/>
    </location>
</feature>